<dbReference type="InterPro" id="IPR036259">
    <property type="entry name" value="MFS_trans_sf"/>
</dbReference>
<dbReference type="SUPFAM" id="SSF103473">
    <property type="entry name" value="MFS general substrate transporter"/>
    <property type="match status" value="1"/>
</dbReference>
<dbReference type="AlphaFoldDB" id="A0A1H6IPX9"/>
<dbReference type="Proteomes" id="UP000198555">
    <property type="component" value="Unassembled WGS sequence"/>
</dbReference>
<dbReference type="GO" id="GO:0022857">
    <property type="term" value="F:transmembrane transporter activity"/>
    <property type="evidence" value="ECO:0007669"/>
    <property type="project" value="InterPro"/>
</dbReference>
<accession>A0A1H6IPX9</accession>
<gene>
    <name evidence="6" type="ORF">SAMN05421793_10719</name>
</gene>
<keyword evidence="2 5" id="KW-0812">Transmembrane</keyword>
<comment type="subcellular location">
    <subcellularLocation>
        <location evidence="1">Membrane</location>
        <topology evidence="1">Multi-pass membrane protein</topology>
    </subcellularLocation>
</comment>
<feature type="transmembrane region" description="Helical" evidence="5">
    <location>
        <begin position="137"/>
        <end position="157"/>
    </location>
</feature>
<keyword evidence="4 5" id="KW-0472">Membrane</keyword>
<feature type="transmembrane region" description="Helical" evidence="5">
    <location>
        <begin position="51"/>
        <end position="71"/>
    </location>
</feature>
<evidence type="ECO:0000256" key="5">
    <source>
        <dbReference type="SAM" id="Phobius"/>
    </source>
</evidence>
<keyword evidence="3 5" id="KW-1133">Transmembrane helix</keyword>
<evidence type="ECO:0000313" key="7">
    <source>
        <dbReference type="Proteomes" id="UP000198555"/>
    </source>
</evidence>
<feature type="transmembrane region" description="Helical" evidence="5">
    <location>
        <begin position="83"/>
        <end position="100"/>
    </location>
</feature>
<feature type="transmembrane region" description="Helical" evidence="5">
    <location>
        <begin position="336"/>
        <end position="354"/>
    </location>
</feature>
<dbReference type="GO" id="GO:0005886">
    <property type="term" value="C:plasma membrane"/>
    <property type="evidence" value="ECO:0007669"/>
    <property type="project" value="TreeGrafter"/>
</dbReference>
<feature type="transmembrane region" description="Helical" evidence="5">
    <location>
        <begin position="366"/>
        <end position="386"/>
    </location>
</feature>
<evidence type="ECO:0000256" key="2">
    <source>
        <dbReference type="ARBA" id="ARBA00022692"/>
    </source>
</evidence>
<evidence type="ECO:0000313" key="6">
    <source>
        <dbReference type="EMBL" id="SEH49045.1"/>
    </source>
</evidence>
<name>A0A1H6IPX9_9FLAO</name>
<feature type="transmembrane region" description="Helical" evidence="5">
    <location>
        <begin position="169"/>
        <end position="187"/>
    </location>
</feature>
<feature type="transmembrane region" description="Helical" evidence="5">
    <location>
        <begin position="398"/>
        <end position="422"/>
    </location>
</feature>
<feature type="transmembrane region" description="Helical" evidence="5">
    <location>
        <begin position="199"/>
        <end position="223"/>
    </location>
</feature>
<evidence type="ECO:0000256" key="1">
    <source>
        <dbReference type="ARBA" id="ARBA00004141"/>
    </source>
</evidence>
<evidence type="ECO:0000256" key="3">
    <source>
        <dbReference type="ARBA" id="ARBA00022989"/>
    </source>
</evidence>
<organism evidence="6 7">
    <name type="scientific">Epilithonimonas hominis</name>
    <dbReference type="NCBI Taxonomy" id="420404"/>
    <lineage>
        <taxon>Bacteria</taxon>
        <taxon>Pseudomonadati</taxon>
        <taxon>Bacteroidota</taxon>
        <taxon>Flavobacteriia</taxon>
        <taxon>Flavobacteriales</taxon>
        <taxon>Weeksellaceae</taxon>
        <taxon>Chryseobacterium group</taxon>
        <taxon>Epilithonimonas</taxon>
    </lineage>
</organism>
<dbReference type="PANTHER" id="PTHR23501:SF5">
    <property type="entry name" value="TRANSPORT PROTEIN"/>
    <property type="match status" value="1"/>
</dbReference>
<feature type="transmembrane region" description="Helical" evidence="5">
    <location>
        <begin position="271"/>
        <end position="290"/>
    </location>
</feature>
<protein>
    <submittedName>
        <fullName evidence="6">Major Facilitator Superfamily protein</fullName>
    </submittedName>
</protein>
<dbReference type="PANTHER" id="PTHR23501">
    <property type="entry name" value="MAJOR FACILITATOR SUPERFAMILY"/>
    <property type="match status" value="1"/>
</dbReference>
<keyword evidence="7" id="KW-1185">Reference proteome</keyword>
<feature type="transmembrane region" description="Helical" evidence="5">
    <location>
        <begin position="235"/>
        <end position="251"/>
    </location>
</feature>
<feature type="transmembrane region" description="Helical" evidence="5">
    <location>
        <begin position="310"/>
        <end position="329"/>
    </location>
</feature>
<dbReference type="STRING" id="420404.SAMN05421793_10719"/>
<dbReference type="EMBL" id="FNWX01000007">
    <property type="protein sequence ID" value="SEH49045.1"/>
    <property type="molecule type" value="Genomic_DNA"/>
</dbReference>
<proteinExistence type="predicted"/>
<dbReference type="InterPro" id="IPR011701">
    <property type="entry name" value="MFS"/>
</dbReference>
<sequence>MYNKGLYNDWVPKPLQLLLIVLMLALLMPLSGVYTGNITSLSSGLGTQSEYFLWANYANTIGMGACMPIVVRLKQRFKVRDKIIFILIALAILCFINATATSPMIFVFTALLIGFLKMIASLEFFLPLMVMMGNRGFFYGAFYTFVLVLQQLASYYATEVSLVYNWQQFYILAAIACLLMAVLHWFFMHDKYFAIKMPLHYIDWMSIVLFVSTFMFSAYVYAFGKQQDWWNSRKIIHASVVAFVSFGMLCVRQLTLKRPYLSFNIFKKSNVVNGLIMLFFLGMYLGTASIQNTFSMGVLGYDQLTNAKLSTLMIPGIIVSGILAMFWFKKELPVKMFVFSGFSAMLGYAIIMYFSMVLEFSYNDWYLPMFLKGYGMGALFISVWYYTLDKLELNDMIAAIGLVLVWRTFLAVGIFSTLYSWFQYRFQIESIGNAAVYLDGMTITPQTLSKNIRLLQLNAIIVATKRIFGYIIITGSGVLVYVLFHHFGRERFEQLKFMKALAGKTVITRRRLKERKKFTEGVKDAAGSVI</sequence>
<evidence type="ECO:0000256" key="4">
    <source>
        <dbReference type="ARBA" id="ARBA00023136"/>
    </source>
</evidence>
<dbReference type="Gene3D" id="1.20.1250.20">
    <property type="entry name" value="MFS general substrate transporter like domains"/>
    <property type="match status" value="1"/>
</dbReference>
<dbReference type="Pfam" id="PF07690">
    <property type="entry name" value="MFS_1"/>
    <property type="match status" value="1"/>
</dbReference>
<feature type="transmembrane region" description="Helical" evidence="5">
    <location>
        <begin position="467"/>
        <end position="488"/>
    </location>
</feature>
<dbReference type="RefSeq" id="WP_089768697.1">
    <property type="nucleotide sequence ID" value="NZ_FNWX01000007.1"/>
</dbReference>
<reference evidence="7" key="1">
    <citation type="submission" date="2016-10" db="EMBL/GenBank/DDBJ databases">
        <authorList>
            <person name="Varghese N."/>
            <person name="Submissions S."/>
        </authorList>
    </citation>
    <scope>NUCLEOTIDE SEQUENCE [LARGE SCALE GENOMIC DNA]</scope>
    <source>
        <strain evidence="7">DSM 19326</strain>
    </source>
</reference>